<keyword evidence="3" id="KW-1185">Reference proteome</keyword>
<reference evidence="2" key="2">
    <citation type="submission" date="2020-06" db="EMBL/GenBank/DDBJ databases">
        <title>Helianthus annuus Genome sequencing and assembly Release 2.</title>
        <authorList>
            <person name="Gouzy J."/>
            <person name="Langlade N."/>
            <person name="Munos S."/>
        </authorList>
    </citation>
    <scope>NUCLEOTIDE SEQUENCE</scope>
    <source>
        <tissue evidence="2">Leaves</tissue>
    </source>
</reference>
<comment type="caution">
    <text evidence="2">The sequence shown here is derived from an EMBL/GenBank/DDBJ whole genome shotgun (WGS) entry which is preliminary data.</text>
</comment>
<dbReference type="AlphaFoldDB" id="A0A9K3GW81"/>
<dbReference type="PANTHER" id="PTHR46407:SF3">
    <property type="entry name" value="OS02G0208700 PROTEIN"/>
    <property type="match status" value="1"/>
</dbReference>
<evidence type="ECO:0000313" key="3">
    <source>
        <dbReference type="Proteomes" id="UP000215914"/>
    </source>
</evidence>
<dbReference type="Gene3D" id="1.20.1280.50">
    <property type="match status" value="1"/>
</dbReference>
<dbReference type="Proteomes" id="UP000215914">
    <property type="component" value="Unassembled WGS sequence"/>
</dbReference>
<dbReference type="GO" id="GO:2000762">
    <property type="term" value="P:regulation of phenylpropanoid metabolic process"/>
    <property type="evidence" value="ECO:0007669"/>
    <property type="project" value="InterPro"/>
</dbReference>
<dbReference type="InterPro" id="IPR001810">
    <property type="entry name" value="F-box_dom"/>
</dbReference>
<dbReference type="CDD" id="cd22152">
    <property type="entry name" value="F-box_AtAFR-like"/>
    <property type="match status" value="1"/>
</dbReference>
<dbReference type="InterPro" id="IPR036047">
    <property type="entry name" value="F-box-like_dom_sf"/>
</dbReference>
<dbReference type="Gramene" id="mRNA:HanXRQr2_Chr16g0726421">
    <property type="protein sequence ID" value="CDS:HanXRQr2_Chr16g0726421.1"/>
    <property type="gene ID" value="HanXRQr2_Chr16g0726421"/>
</dbReference>
<dbReference type="InterPro" id="IPR044595">
    <property type="entry name" value="KMD1-4"/>
</dbReference>
<evidence type="ECO:0000313" key="2">
    <source>
        <dbReference type="EMBL" id="KAF5758187.1"/>
    </source>
</evidence>
<evidence type="ECO:0000259" key="1">
    <source>
        <dbReference type="Pfam" id="PF00646"/>
    </source>
</evidence>
<accession>A0A9K3GW81</accession>
<protein>
    <submittedName>
        <fullName evidence="2">F-box domain-containing protein</fullName>
    </submittedName>
</protein>
<dbReference type="EMBL" id="MNCJ02000331">
    <property type="protein sequence ID" value="KAF5758187.1"/>
    <property type="molecule type" value="Genomic_DNA"/>
</dbReference>
<dbReference type="Pfam" id="PF00646">
    <property type="entry name" value="F-box"/>
    <property type="match status" value="1"/>
</dbReference>
<proteinExistence type="predicted"/>
<dbReference type="PANTHER" id="PTHR46407">
    <property type="entry name" value="OS02G0208700 PROTEIN"/>
    <property type="match status" value="1"/>
</dbReference>
<reference evidence="2" key="1">
    <citation type="journal article" date="2017" name="Nature">
        <title>The sunflower genome provides insights into oil metabolism, flowering and Asterid evolution.</title>
        <authorList>
            <person name="Badouin H."/>
            <person name="Gouzy J."/>
            <person name="Grassa C.J."/>
            <person name="Murat F."/>
            <person name="Staton S.E."/>
            <person name="Cottret L."/>
            <person name="Lelandais-Briere C."/>
            <person name="Owens G.L."/>
            <person name="Carrere S."/>
            <person name="Mayjonade B."/>
            <person name="Legrand L."/>
            <person name="Gill N."/>
            <person name="Kane N.C."/>
            <person name="Bowers J.E."/>
            <person name="Hubner S."/>
            <person name="Bellec A."/>
            <person name="Berard A."/>
            <person name="Berges H."/>
            <person name="Blanchet N."/>
            <person name="Boniface M.C."/>
            <person name="Brunel D."/>
            <person name="Catrice O."/>
            <person name="Chaidir N."/>
            <person name="Claudel C."/>
            <person name="Donnadieu C."/>
            <person name="Faraut T."/>
            <person name="Fievet G."/>
            <person name="Helmstetter N."/>
            <person name="King M."/>
            <person name="Knapp S.J."/>
            <person name="Lai Z."/>
            <person name="Le Paslier M.C."/>
            <person name="Lippi Y."/>
            <person name="Lorenzon L."/>
            <person name="Mandel J.R."/>
            <person name="Marage G."/>
            <person name="Marchand G."/>
            <person name="Marquand E."/>
            <person name="Bret-Mestries E."/>
            <person name="Morien E."/>
            <person name="Nambeesan S."/>
            <person name="Nguyen T."/>
            <person name="Pegot-Espagnet P."/>
            <person name="Pouilly N."/>
            <person name="Raftis F."/>
            <person name="Sallet E."/>
            <person name="Schiex T."/>
            <person name="Thomas J."/>
            <person name="Vandecasteele C."/>
            <person name="Vares D."/>
            <person name="Vear F."/>
            <person name="Vautrin S."/>
            <person name="Crespi M."/>
            <person name="Mangin B."/>
            <person name="Burke J.M."/>
            <person name="Salse J."/>
            <person name="Munos S."/>
            <person name="Vincourt P."/>
            <person name="Rieseberg L.H."/>
            <person name="Langlade N.B."/>
        </authorList>
    </citation>
    <scope>NUCLEOTIDE SEQUENCE</scope>
    <source>
        <tissue evidence="2">Leaves</tissue>
    </source>
</reference>
<feature type="domain" description="F-box" evidence="1">
    <location>
        <begin position="35"/>
        <end position="74"/>
    </location>
</feature>
<dbReference type="SUPFAM" id="SSF81383">
    <property type="entry name" value="F-box domain"/>
    <property type="match status" value="1"/>
</dbReference>
<organism evidence="2 3">
    <name type="scientific">Helianthus annuus</name>
    <name type="common">Common sunflower</name>
    <dbReference type="NCBI Taxonomy" id="4232"/>
    <lineage>
        <taxon>Eukaryota</taxon>
        <taxon>Viridiplantae</taxon>
        <taxon>Streptophyta</taxon>
        <taxon>Embryophyta</taxon>
        <taxon>Tracheophyta</taxon>
        <taxon>Spermatophyta</taxon>
        <taxon>Magnoliopsida</taxon>
        <taxon>eudicotyledons</taxon>
        <taxon>Gunneridae</taxon>
        <taxon>Pentapetalae</taxon>
        <taxon>asterids</taxon>
        <taxon>campanulids</taxon>
        <taxon>Asterales</taxon>
        <taxon>Asteraceae</taxon>
        <taxon>Asteroideae</taxon>
        <taxon>Heliantheae alliance</taxon>
        <taxon>Heliantheae</taxon>
        <taxon>Helianthus</taxon>
    </lineage>
</organism>
<sequence>MIIRLHSSISSPITSSIHSINNFYKSLVSSFMDRFQDLPHDIALQCFIRVPFNQFHTIRSVCKAWKAEVHLPELLRLRNSTGKAQSLVVLSQAKINPAGKRKCLDVPVGCFRAGDG</sequence>
<gene>
    <name evidence="2" type="ORF">HanXRQr2_Chr16g0726421</name>
</gene>
<dbReference type="GO" id="GO:0080037">
    <property type="term" value="P:negative regulation of cytokinin-activated signaling pathway"/>
    <property type="evidence" value="ECO:0007669"/>
    <property type="project" value="InterPro"/>
</dbReference>
<name>A0A9K3GW81_HELAN</name>